<protein>
    <recommendedName>
        <fullName evidence="12 13">4-hydroxy-tetrahydrodipicolinate reductase</fullName>
        <shortName evidence="12">HTPA reductase</shortName>
        <ecNumber evidence="12 13">1.17.1.8</ecNumber>
    </recommendedName>
</protein>
<dbReference type="Pfam" id="PF01113">
    <property type="entry name" value="DapB_N"/>
    <property type="match status" value="1"/>
</dbReference>
<dbReference type="PANTHER" id="PTHR20836:SF7">
    <property type="entry name" value="4-HYDROXY-TETRAHYDRODIPICOLINATE REDUCTASE"/>
    <property type="match status" value="1"/>
</dbReference>
<comment type="subcellular location">
    <subcellularLocation>
        <location evidence="12">Cytoplasm</location>
    </subcellularLocation>
</comment>
<comment type="subunit">
    <text evidence="12">Homotetramer.</text>
</comment>
<proteinExistence type="inferred from homology"/>
<dbReference type="OrthoDB" id="9790352at2"/>
<dbReference type="UniPathway" id="UPA00034">
    <property type="reaction ID" value="UER00018"/>
</dbReference>
<accession>F4A130</accession>
<dbReference type="InterPro" id="IPR002912">
    <property type="entry name" value="ACT_dom"/>
</dbReference>
<evidence type="ECO:0000256" key="1">
    <source>
        <dbReference type="ARBA" id="ARBA00006642"/>
    </source>
</evidence>
<evidence type="ECO:0000256" key="13">
    <source>
        <dbReference type="NCBIfam" id="TIGR00036"/>
    </source>
</evidence>
<dbReference type="PANTHER" id="PTHR20836">
    <property type="entry name" value="DIHYDRODIPICOLINATE REDUCTASE"/>
    <property type="match status" value="1"/>
</dbReference>
<dbReference type="GO" id="GO:0005829">
    <property type="term" value="C:cytosol"/>
    <property type="evidence" value="ECO:0007669"/>
    <property type="project" value="TreeGrafter"/>
</dbReference>
<feature type="binding site" evidence="12">
    <location>
        <begin position="87"/>
        <end position="89"/>
    </location>
    <ligand>
        <name>NAD(+)</name>
        <dbReference type="ChEBI" id="CHEBI:57540"/>
    </ligand>
</feature>
<keyword evidence="2 12" id="KW-0963">Cytoplasm</keyword>
<keyword evidence="3 12" id="KW-0028">Amino-acid biosynthesis</keyword>
<dbReference type="GO" id="GO:0016301">
    <property type="term" value="F:kinase activity"/>
    <property type="evidence" value="ECO:0007669"/>
    <property type="project" value="UniProtKB-KW"/>
</dbReference>
<feature type="binding site" evidence="12">
    <location>
        <position position="35"/>
    </location>
    <ligand>
        <name>NADP(+)</name>
        <dbReference type="ChEBI" id="CHEBI:58349"/>
    </ligand>
</feature>
<comment type="caution">
    <text evidence="12">Was originally thought to be a dihydrodipicolinate reductase (DHDPR), catalyzing the conversion of dihydrodipicolinate to tetrahydrodipicolinate. However, it was shown in E.coli that the substrate of the enzymatic reaction is not dihydrodipicolinate (DHDP) but in fact (2S,4S)-4-hydroxy-2,3,4,5-tetrahydrodipicolinic acid (HTPA), the product released by the DapA-catalyzed reaction.</text>
</comment>
<keyword evidence="4" id="KW-0547">Nucleotide-binding</keyword>
<dbReference type="InterPro" id="IPR036291">
    <property type="entry name" value="NAD(P)-bd_dom_sf"/>
</dbReference>
<dbReference type="GO" id="GO:0005524">
    <property type="term" value="F:ATP binding"/>
    <property type="evidence" value="ECO:0007669"/>
    <property type="project" value="UniProtKB-KW"/>
</dbReference>
<feature type="domain" description="ACT" evidence="14">
    <location>
        <begin position="269"/>
        <end position="343"/>
    </location>
</feature>
<evidence type="ECO:0000256" key="5">
    <source>
        <dbReference type="ARBA" id="ARBA00022777"/>
    </source>
</evidence>
<keyword evidence="5" id="KW-0418">Kinase</keyword>
<dbReference type="GO" id="GO:0016726">
    <property type="term" value="F:oxidoreductase activity, acting on CH or CH2 groups, NAD or NADP as acceptor"/>
    <property type="evidence" value="ECO:0007669"/>
    <property type="project" value="UniProtKB-UniRule"/>
</dbReference>
<dbReference type="GO" id="GO:0009089">
    <property type="term" value="P:lysine biosynthetic process via diaminopimelate"/>
    <property type="evidence" value="ECO:0007669"/>
    <property type="project" value="UniProtKB-UniRule"/>
</dbReference>
<comment type="pathway">
    <text evidence="12">Amino-acid biosynthesis; L-lysine biosynthesis via DAP pathway; (S)-tetrahydrodipicolinate from L-aspartate: step 4/4.</text>
</comment>
<dbReference type="InterPro" id="IPR054352">
    <property type="entry name" value="ACT_Aspartokinase"/>
</dbReference>
<name>F4A130_MAHA5</name>
<dbReference type="RefSeq" id="WP_013780363.1">
    <property type="nucleotide sequence ID" value="NC_015520.1"/>
</dbReference>
<dbReference type="GO" id="GO:0009088">
    <property type="term" value="P:threonine biosynthetic process"/>
    <property type="evidence" value="ECO:0007669"/>
    <property type="project" value="UniProtKB-UniPathway"/>
</dbReference>
<feature type="binding site" evidence="12">
    <location>
        <position position="145"/>
    </location>
    <ligand>
        <name>(S)-2,3,4,5-tetrahydrodipicolinate</name>
        <dbReference type="ChEBI" id="CHEBI:16845"/>
    </ligand>
</feature>
<dbReference type="STRING" id="697281.Mahau_0733"/>
<dbReference type="EMBL" id="CP002360">
    <property type="protein sequence ID" value="AEE95933.1"/>
    <property type="molecule type" value="Genomic_DNA"/>
</dbReference>
<dbReference type="UniPathway" id="UPA00051">
    <property type="reaction ID" value="UER00462"/>
</dbReference>
<dbReference type="eggNOG" id="COG0289">
    <property type="taxonomic scope" value="Bacteria"/>
</dbReference>
<feature type="active site" description="Proton donor/acceptor" evidence="12">
    <location>
        <position position="144"/>
    </location>
</feature>
<dbReference type="Proteomes" id="UP000008457">
    <property type="component" value="Chromosome"/>
</dbReference>
<evidence type="ECO:0000313" key="15">
    <source>
        <dbReference type="EMBL" id="AEE95933.1"/>
    </source>
</evidence>
<evidence type="ECO:0000256" key="7">
    <source>
        <dbReference type="ARBA" id="ARBA00022857"/>
    </source>
</evidence>
<evidence type="ECO:0000313" key="16">
    <source>
        <dbReference type="Proteomes" id="UP000008457"/>
    </source>
</evidence>
<dbReference type="Gene3D" id="3.30.360.10">
    <property type="entry name" value="Dihydrodipicolinate Reductase, domain 2"/>
    <property type="match status" value="1"/>
</dbReference>
<evidence type="ECO:0000256" key="11">
    <source>
        <dbReference type="ARBA" id="ARBA00023154"/>
    </source>
</evidence>
<dbReference type="Pfam" id="PF22468">
    <property type="entry name" value="ACT_9"/>
    <property type="match status" value="2"/>
</dbReference>
<evidence type="ECO:0000256" key="4">
    <source>
        <dbReference type="ARBA" id="ARBA00022741"/>
    </source>
</evidence>
<comment type="catalytic activity">
    <reaction evidence="12">
        <text>(S)-2,3,4,5-tetrahydrodipicolinate + NAD(+) + H2O = (2S,4S)-4-hydroxy-2,3,4,5-tetrahydrodipicolinate + NADH + H(+)</text>
        <dbReference type="Rhea" id="RHEA:35323"/>
        <dbReference type="ChEBI" id="CHEBI:15377"/>
        <dbReference type="ChEBI" id="CHEBI:15378"/>
        <dbReference type="ChEBI" id="CHEBI:16845"/>
        <dbReference type="ChEBI" id="CHEBI:57540"/>
        <dbReference type="ChEBI" id="CHEBI:57945"/>
        <dbReference type="ChEBI" id="CHEBI:67139"/>
        <dbReference type="EC" id="1.17.1.8"/>
    </reaction>
</comment>
<dbReference type="InterPro" id="IPR000846">
    <property type="entry name" value="DapB_N"/>
</dbReference>
<dbReference type="CDD" id="cd04913">
    <property type="entry name" value="ACT_AKii-LysC-BS-like_1"/>
    <property type="match status" value="1"/>
</dbReference>
<comment type="similarity">
    <text evidence="1 12">Belongs to the DapB family.</text>
</comment>
<dbReference type="InterPro" id="IPR023940">
    <property type="entry name" value="DHDPR_bac"/>
</dbReference>
<evidence type="ECO:0000256" key="2">
    <source>
        <dbReference type="ARBA" id="ARBA00022490"/>
    </source>
</evidence>
<dbReference type="HAMAP" id="MF_00102">
    <property type="entry name" value="DapB"/>
    <property type="match status" value="1"/>
</dbReference>
<keyword evidence="10 12" id="KW-0520">NAD</keyword>
<keyword evidence="11 12" id="KW-0457">Lysine biosynthesis</keyword>
<dbReference type="CDD" id="cd04923">
    <property type="entry name" value="ACT_AK-LysC-DapG-like_2"/>
    <property type="match status" value="1"/>
</dbReference>
<comment type="catalytic activity">
    <reaction evidence="12">
        <text>(S)-2,3,4,5-tetrahydrodipicolinate + NADP(+) + H2O = (2S,4S)-4-hydroxy-2,3,4,5-tetrahydrodipicolinate + NADPH + H(+)</text>
        <dbReference type="Rhea" id="RHEA:35331"/>
        <dbReference type="ChEBI" id="CHEBI:15377"/>
        <dbReference type="ChEBI" id="CHEBI:15378"/>
        <dbReference type="ChEBI" id="CHEBI:16845"/>
        <dbReference type="ChEBI" id="CHEBI:57783"/>
        <dbReference type="ChEBI" id="CHEBI:58349"/>
        <dbReference type="ChEBI" id="CHEBI:67139"/>
        <dbReference type="EC" id="1.17.1.8"/>
    </reaction>
</comment>
<dbReference type="NCBIfam" id="TIGR00036">
    <property type="entry name" value="dapB"/>
    <property type="match status" value="1"/>
</dbReference>
<reference evidence="16" key="1">
    <citation type="submission" date="2010-11" db="EMBL/GenBank/DDBJ databases">
        <title>The complete genome of Mahella australiensis DSM 15567.</title>
        <authorList>
            <consortium name="US DOE Joint Genome Institute (JGI-PGF)"/>
            <person name="Lucas S."/>
            <person name="Copeland A."/>
            <person name="Lapidus A."/>
            <person name="Bruce D."/>
            <person name="Goodwin L."/>
            <person name="Pitluck S."/>
            <person name="Kyrpides N."/>
            <person name="Mavromatis K."/>
            <person name="Pagani I."/>
            <person name="Ivanova N."/>
            <person name="Teshima H."/>
            <person name="Brettin T."/>
            <person name="Detter J.C."/>
            <person name="Han C."/>
            <person name="Tapia R."/>
            <person name="Land M."/>
            <person name="Hauser L."/>
            <person name="Markowitz V."/>
            <person name="Cheng J.-F."/>
            <person name="Hugenholtz P."/>
            <person name="Woyke T."/>
            <person name="Wu D."/>
            <person name="Spring S."/>
            <person name="Pukall R."/>
            <person name="Steenblock K."/>
            <person name="Schneider S."/>
            <person name="Klenk H.-P."/>
            <person name="Eisen J.A."/>
        </authorList>
    </citation>
    <scope>NUCLEOTIDE SEQUENCE [LARGE SCALE GENOMIC DNA]</scope>
    <source>
        <strain evidence="16">DSM 15567 / CIP 107919 / 50-1 BON</strain>
    </source>
</reference>
<evidence type="ECO:0000256" key="12">
    <source>
        <dbReference type="HAMAP-Rule" id="MF_00102"/>
    </source>
</evidence>
<evidence type="ECO:0000256" key="3">
    <source>
        <dbReference type="ARBA" id="ARBA00022605"/>
    </source>
</evidence>
<keyword evidence="7 12" id="KW-0521">NADP</keyword>
<feature type="binding site" evidence="12">
    <location>
        <begin position="111"/>
        <end position="114"/>
    </location>
    <ligand>
        <name>NAD(+)</name>
        <dbReference type="ChEBI" id="CHEBI:57540"/>
    </ligand>
</feature>
<dbReference type="GO" id="GO:0050661">
    <property type="term" value="F:NADP binding"/>
    <property type="evidence" value="ECO:0007669"/>
    <property type="project" value="UniProtKB-UniRule"/>
</dbReference>
<dbReference type="eggNOG" id="COG0527">
    <property type="taxonomic scope" value="Bacteria"/>
</dbReference>
<dbReference type="EC" id="1.17.1.8" evidence="12 13"/>
<gene>
    <name evidence="12" type="primary">dapB</name>
    <name evidence="15" type="ordered locus">Mahau_0733</name>
</gene>
<feature type="binding site" evidence="12">
    <location>
        <begin position="8"/>
        <end position="13"/>
    </location>
    <ligand>
        <name>NAD(+)</name>
        <dbReference type="ChEBI" id="CHEBI:57540"/>
    </ligand>
</feature>
<reference evidence="15 16" key="2">
    <citation type="journal article" date="2011" name="Stand. Genomic Sci.">
        <title>Complete genome sequence of Mahella australiensis type strain (50-1 BON).</title>
        <authorList>
            <person name="Sikorski J."/>
            <person name="Teshima H."/>
            <person name="Nolan M."/>
            <person name="Lucas S."/>
            <person name="Hammon N."/>
            <person name="Deshpande S."/>
            <person name="Cheng J.F."/>
            <person name="Pitluck S."/>
            <person name="Liolios K."/>
            <person name="Pagani I."/>
            <person name="Ivanova N."/>
            <person name="Huntemann M."/>
            <person name="Mavromatis K."/>
            <person name="Ovchinikova G."/>
            <person name="Pati A."/>
            <person name="Tapia R."/>
            <person name="Han C."/>
            <person name="Goodwin L."/>
            <person name="Chen A."/>
            <person name="Palaniappan K."/>
            <person name="Land M."/>
            <person name="Hauser L."/>
            <person name="Ngatchou-Djao O.D."/>
            <person name="Rohde M."/>
            <person name="Pukall R."/>
            <person name="Spring S."/>
            <person name="Abt B."/>
            <person name="Goker M."/>
            <person name="Detter J.C."/>
            <person name="Woyke T."/>
            <person name="Bristow J."/>
            <person name="Markowitz V."/>
            <person name="Hugenholtz P."/>
            <person name="Eisen J.A."/>
            <person name="Kyrpides N.C."/>
            <person name="Klenk H.P."/>
            <person name="Lapidus A."/>
        </authorList>
    </citation>
    <scope>NUCLEOTIDE SEQUENCE [LARGE SCALE GENOMIC DNA]</scope>
    <source>
        <strain evidence="16">DSM 15567 / CIP 107919 / 50-1 BON</strain>
    </source>
</reference>
<keyword evidence="9 12" id="KW-0560">Oxidoreductase</keyword>
<dbReference type="SUPFAM" id="SSF55021">
    <property type="entry name" value="ACT-like"/>
    <property type="match status" value="2"/>
</dbReference>
<evidence type="ECO:0000256" key="10">
    <source>
        <dbReference type="ARBA" id="ARBA00023027"/>
    </source>
</evidence>
<dbReference type="GO" id="GO:0019877">
    <property type="term" value="P:diaminopimelate biosynthetic process"/>
    <property type="evidence" value="ECO:0007669"/>
    <property type="project" value="UniProtKB-UniRule"/>
</dbReference>
<keyword evidence="8 12" id="KW-0220">Diaminopimelate biosynthesis</keyword>
<dbReference type="FunFam" id="3.30.360.10:FF:000009">
    <property type="entry name" value="4-hydroxy-tetrahydrodipicolinate reductase"/>
    <property type="match status" value="1"/>
</dbReference>
<dbReference type="PROSITE" id="PS01298">
    <property type="entry name" value="DAPB"/>
    <property type="match status" value="1"/>
</dbReference>
<evidence type="ECO:0000256" key="9">
    <source>
        <dbReference type="ARBA" id="ARBA00023002"/>
    </source>
</evidence>
<evidence type="ECO:0000256" key="6">
    <source>
        <dbReference type="ARBA" id="ARBA00022840"/>
    </source>
</evidence>
<dbReference type="KEGG" id="mas:Mahau_0733"/>
<comment type="function">
    <text evidence="12">Catalyzes the conversion of 4-hydroxy-tetrahydrodipicolinate (HTPA) to tetrahydrodipicolinate.</text>
</comment>
<dbReference type="SUPFAM" id="SSF55347">
    <property type="entry name" value="Glyceraldehyde-3-phosphate dehydrogenase-like, C-terminal domain"/>
    <property type="match status" value="1"/>
</dbReference>
<keyword evidence="6" id="KW-0067">ATP-binding</keyword>
<feature type="active site" description="Proton donor" evidence="12">
    <location>
        <position position="148"/>
    </location>
</feature>
<dbReference type="SUPFAM" id="SSF51735">
    <property type="entry name" value="NAD(P)-binding Rossmann-fold domains"/>
    <property type="match status" value="1"/>
</dbReference>
<feature type="binding site" evidence="12">
    <location>
        <position position="34"/>
    </location>
    <ligand>
        <name>NAD(+)</name>
        <dbReference type="ChEBI" id="CHEBI:57540"/>
    </ligand>
</feature>
<dbReference type="Gene3D" id="3.40.50.720">
    <property type="entry name" value="NAD(P)-binding Rossmann-like Domain"/>
    <property type="match status" value="1"/>
</dbReference>
<keyword evidence="5" id="KW-0808">Transferase</keyword>
<dbReference type="UniPathway" id="UPA00050">
    <property type="reaction ID" value="UER00461"/>
</dbReference>
<evidence type="ECO:0000256" key="8">
    <source>
        <dbReference type="ARBA" id="ARBA00022915"/>
    </source>
</evidence>
<feature type="binding site" evidence="12">
    <location>
        <begin position="154"/>
        <end position="155"/>
    </location>
    <ligand>
        <name>(S)-2,3,4,5-tetrahydrodipicolinate</name>
        <dbReference type="ChEBI" id="CHEBI:16845"/>
    </ligand>
</feature>
<dbReference type="CDD" id="cd02274">
    <property type="entry name" value="DHDPR_N"/>
    <property type="match status" value="1"/>
</dbReference>
<dbReference type="InterPro" id="IPR045865">
    <property type="entry name" value="ACT-like_dom_sf"/>
</dbReference>
<dbReference type="HOGENOM" id="CLU_047479_1_1_9"/>
<evidence type="ECO:0000259" key="14">
    <source>
        <dbReference type="PROSITE" id="PS51671"/>
    </source>
</evidence>
<dbReference type="PROSITE" id="PS51671">
    <property type="entry name" value="ACT"/>
    <property type="match status" value="1"/>
</dbReference>
<dbReference type="Gene3D" id="3.30.2130.10">
    <property type="entry name" value="VC0802-like"/>
    <property type="match status" value="1"/>
</dbReference>
<sequence>MINIILNGCNGRMGQVVAKTAASDPEVAIVAGVDKFPDAINNPFPTCGALAQCADISADAIIDFSRPEALPSILDYAKEHHLAVVIATTGMNDENRAAIARAADEIAVFTSSNMSLGVNVLIDLARRAASVLGNAFDIEIIEKHHNQKEDAPSGTALSIAEAINQVLLDRKRFTYGRYGTSAKRSADEIGIHAIRGGTMAGEHSVILAGHDEVLELTHTAQSRDIFAVGALNAAKFIVNKPAGLYNMVDLMLEKSAVTNLYVSNEEAMITLNAIPHSARIIADVFNSLADKHINVDMISQTTPVEGLVNISFTIPETDLNDAINAMSRFKKQSDSFRIDVFGGISKLTIEGSGMERQPGIAAKIFDVLAQDDIRIKLITTSETKISCVIDREQEEAAMTLLRQAFNL</sequence>
<dbReference type="GO" id="GO:0051287">
    <property type="term" value="F:NAD binding"/>
    <property type="evidence" value="ECO:0007669"/>
    <property type="project" value="UniProtKB-UniRule"/>
</dbReference>
<keyword evidence="16" id="KW-1185">Reference proteome</keyword>
<dbReference type="InterPro" id="IPR022664">
    <property type="entry name" value="DapB_N_CS"/>
</dbReference>
<organism evidence="15 16">
    <name type="scientific">Mahella australiensis (strain DSM 15567 / CIP 107919 / 50-1 BON)</name>
    <dbReference type="NCBI Taxonomy" id="697281"/>
    <lineage>
        <taxon>Bacteria</taxon>
        <taxon>Bacillati</taxon>
        <taxon>Bacillota</taxon>
        <taxon>Clostridia</taxon>
        <taxon>Thermoanaerobacterales</taxon>
        <taxon>Thermoanaerobacterales Family IV. Incertae Sedis</taxon>
        <taxon>Mahella</taxon>
    </lineage>
</organism>
<dbReference type="InterPro" id="IPR022663">
    <property type="entry name" value="DapB_C"/>
</dbReference>
<dbReference type="AlphaFoldDB" id="F4A130"/>
<dbReference type="GO" id="GO:0008839">
    <property type="term" value="F:4-hydroxy-tetrahydrodipicolinate reductase"/>
    <property type="evidence" value="ECO:0007669"/>
    <property type="project" value="UniProtKB-UniRule"/>
</dbReference>
<dbReference type="Pfam" id="PF05173">
    <property type="entry name" value="DapB_C"/>
    <property type="match status" value="1"/>
</dbReference>